<keyword evidence="1" id="KW-0645">Protease</keyword>
<feature type="binding site" evidence="2">
    <location>
        <position position="269"/>
    </location>
    <ligand>
        <name>Zn(2+)</name>
        <dbReference type="ChEBI" id="CHEBI:29105"/>
        <note>catalytic</note>
    </ligand>
</feature>
<dbReference type="Pfam" id="PF02074">
    <property type="entry name" value="Peptidase_M32"/>
    <property type="match status" value="1"/>
</dbReference>
<dbReference type="Gene3D" id="1.10.1370.30">
    <property type="match status" value="1"/>
</dbReference>
<sequence length="508" mass="57091">MTTTHSQGGDWQAFLDHYREIRDLNNIESVLGWDQSTYLPEAAAEGRGRQQALLSRLAHAHATDADYGRLLERLGNRGDLVPEQERTLALARKAFGRSTRLPERLVGEMSEHWGRTYTAWTKARPANDWAGMIPLLEKSLDLTLEAAGHEDFANPHDAYIDQSDEGMSADQIAQIFGDLQRELVPLVEAVTAAQAAEDASRQLSRGPFGLAQQLAFGEEVIRDYGYDFSRGRQDLTHHPFMSRLGDRDVRITTRYREDDPMDALYSTLHESGHAMYEMGIQDAYLGTPLGGGVSSGVHESQSRLWENLVGRSRAFWTAYGEDFRAAFPEQLRGVSDEDLYRASNAVSRSLIRTDADELTYNLHVMLRFGLERELLAGRLAVRDLADAWQSAYQDNLGVQSPDLKDGVLQDVHWFFGPVAGAFQGYTLGNIMGGQFFAAARQALPELDDQIARREFGPLHGWLRENIYQHGRRYTPNELVQRVTGSDLSAGPYLEYLRGKYSDLYGVQL</sequence>
<accession>A0A3S0KEX4</accession>
<evidence type="ECO:0000313" key="5">
    <source>
        <dbReference type="Proteomes" id="UP000277766"/>
    </source>
</evidence>
<evidence type="ECO:0000256" key="3">
    <source>
        <dbReference type="PIRSR" id="PIRSR006615-2"/>
    </source>
</evidence>
<dbReference type="SUPFAM" id="SSF55486">
    <property type="entry name" value="Metalloproteases ('zincins'), catalytic domain"/>
    <property type="match status" value="1"/>
</dbReference>
<dbReference type="EC" id="3.4.17.19" evidence="1"/>
<proteinExistence type="inferred from homology"/>
<keyword evidence="1 2" id="KW-0479">Metal-binding</keyword>
<evidence type="ECO:0000256" key="1">
    <source>
        <dbReference type="PIRNR" id="PIRNR006615"/>
    </source>
</evidence>
<dbReference type="PIRSF" id="PIRSF006615">
    <property type="entry name" value="Zn_crbxpep_Taq"/>
    <property type="match status" value="1"/>
</dbReference>
<dbReference type="AlphaFoldDB" id="A0A3S0KEX4"/>
<feature type="binding site" evidence="2">
    <location>
        <position position="299"/>
    </location>
    <ligand>
        <name>Zn(2+)</name>
        <dbReference type="ChEBI" id="CHEBI:29105"/>
        <note>catalytic</note>
    </ligand>
</feature>
<feature type="binding site" evidence="2">
    <location>
        <position position="273"/>
    </location>
    <ligand>
        <name>Zn(2+)</name>
        <dbReference type="ChEBI" id="CHEBI:29105"/>
        <note>catalytic</note>
    </ligand>
</feature>
<name>A0A3S0KEX4_9DEIO</name>
<dbReference type="GO" id="GO:0006508">
    <property type="term" value="P:proteolysis"/>
    <property type="evidence" value="ECO:0007669"/>
    <property type="project" value="UniProtKB-UniRule"/>
</dbReference>
<gene>
    <name evidence="4" type="ORF">EJ104_03965</name>
</gene>
<evidence type="ECO:0000313" key="4">
    <source>
        <dbReference type="EMBL" id="RTR29009.1"/>
    </source>
</evidence>
<dbReference type="CDD" id="cd06460">
    <property type="entry name" value="M32_Taq"/>
    <property type="match status" value="1"/>
</dbReference>
<keyword evidence="2" id="KW-0862">Zinc</keyword>
<dbReference type="GO" id="GO:0046872">
    <property type="term" value="F:metal ion binding"/>
    <property type="evidence" value="ECO:0007669"/>
    <property type="project" value="UniProtKB-KW"/>
</dbReference>
<dbReference type="RefSeq" id="WP_126351464.1">
    <property type="nucleotide sequence ID" value="NZ_CP086380.1"/>
</dbReference>
<dbReference type="EMBL" id="RXPE01000005">
    <property type="protein sequence ID" value="RTR29009.1"/>
    <property type="molecule type" value="Genomic_DNA"/>
</dbReference>
<dbReference type="PANTHER" id="PTHR34217">
    <property type="entry name" value="METAL-DEPENDENT CARBOXYPEPTIDASE"/>
    <property type="match status" value="1"/>
</dbReference>
<dbReference type="PRINTS" id="PR00998">
    <property type="entry name" value="CRBOXYPTASET"/>
</dbReference>
<protein>
    <recommendedName>
        <fullName evidence="1">Metal-dependent carboxypeptidase</fullName>
        <ecNumber evidence="1">3.4.17.19</ecNumber>
    </recommendedName>
</protein>
<comment type="caution">
    <text evidence="4">The sequence shown here is derived from an EMBL/GenBank/DDBJ whole genome shotgun (WGS) entry which is preliminary data.</text>
</comment>
<reference evidence="4 5" key="1">
    <citation type="submission" date="2018-12" db="EMBL/GenBank/DDBJ databases">
        <title>Deinococcus radiophilus ATCC 27603 genome sequencing and assembly.</title>
        <authorList>
            <person name="Maclea K.S."/>
            <person name="Maynard C.R."/>
        </authorList>
    </citation>
    <scope>NUCLEOTIDE SEQUENCE [LARGE SCALE GENOMIC DNA]</scope>
    <source>
        <strain evidence="4 5">ATCC 27603</strain>
    </source>
</reference>
<comment type="similarity">
    <text evidence="1">Belongs to the peptidase M32 family.</text>
</comment>
<dbReference type="PROSITE" id="PS52034">
    <property type="entry name" value="PEPTIDASE_M32"/>
    <property type="match status" value="1"/>
</dbReference>
<keyword evidence="1" id="KW-0482">Metalloprotease</keyword>
<keyword evidence="1 4" id="KW-0121">Carboxypeptidase</keyword>
<comment type="cofactor">
    <cofactor evidence="2">
        <name>Zn(2+)</name>
        <dbReference type="ChEBI" id="CHEBI:29105"/>
    </cofactor>
    <text evidence="2">Binds 1 zinc ion per subunit.</text>
</comment>
<feature type="active site" description="Proton donor/acceptor" evidence="3">
    <location>
        <position position="270"/>
    </location>
</feature>
<dbReference type="PANTHER" id="PTHR34217:SF1">
    <property type="entry name" value="CARBOXYPEPTIDASE 1"/>
    <property type="match status" value="1"/>
</dbReference>
<dbReference type="GO" id="GO:0004181">
    <property type="term" value="F:metallocarboxypeptidase activity"/>
    <property type="evidence" value="ECO:0007669"/>
    <property type="project" value="UniProtKB-UniRule"/>
</dbReference>
<evidence type="ECO:0000256" key="2">
    <source>
        <dbReference type="PIRSR" id="PIRSR006615-1"/>
    </source>
</evidence>
<comment type="catalytic activity">
    <reaction evidence="1">
        <text>Release of a C-terminal amino acid with broad specificity, except for -Pro.</text>
        <dbReference type="EC" id="3.4.17.19"/>
    </reaction>
</comment>
<dbReference type="Proteomes" id="UP000277766">
    <property type="component" value="Unassembled WGS sequence"/>
</dbReference>
<dbReference type="InterPro" id="IPR001333">
    <property type="entry name" value="Peptidase_M32_Taq"/>
</dbReference>
<dbReference type="OrthoDB" id="9772308at2"/>
<comment type="function">
    <text evidence="1">Broad specificity carboxypetidase that releases amino acids sequentially from the C-terminus, including neutral, aromatic, polar and basic residues.</text>
</comment>
<organism evidence="4 5">
    <name type="scientific">Deinococcus radiophilus</name>
    <dbReference type="NCBI Taxonomy" id="32062"/>
    <lineage>
        <taxon>Bacteria</taxon>
        <taxon>Thermotogati</taxon>
        <taxon>Deinococcota</taxon>
        <taxon>Deinococci</taxon>
        <taxon>Deinococcales</taxon>
        <taxon>Deinococcaceae</taxon>
        <taxon>Deinococcus</taxon>
    </lineage>
</organism>
<keyword evidence="5" id="KW-1185">Reference proteome</keyword>
<keyword evidence="1" id="KW-0378">Hydrolase</keyword>